<accession>A0ABR1V6Z6</accession>
<feature type="domain" description="Inosine/uridine-preferring nucleoside hydrolase" evidence="4">
    <location>
        <begin position="60"/>
        <end position="396"/>
    </location>
</feature>
<sequence>MYFSNLVLATTAVVAGVTGAAAAKAGQQQQRSVPGSGYMASNSSNSNSTAGNGDGKPRKMILDNDWAAVAFIPILQALDAGWDVVGIVGDTADSWALQTSMHGLAGLELGNLSECIPVHKGADYPLLNTPELFQVWSTLHGKLPWKTDRVFQEGAFAPENKTAEDLGGEPTSGDPRRLSKAAFAEGFPKGELAGEHAAAWMVEQVRAHPGEILIYSGGAFTNIALAVRMDPAFASLTRGLVVMGGYIDSVLLGAATGRTLLQADYVSDINLKIDPEAAKIALTADFPEITVVGNGANQVFPDQQFLDELVEVENPYTTLLHGHTDMTLPYWDETAMYAFLHPEHVKDSVSFYLDVDTAWSSPYYGNIIGYQEALKPKAQKLQKVNYILEVDGDDFKSSVKRAVQHPKKCPL</sequence>
<dbReference type="Gene3D" id="3.90.245.10">
    <property type="entry name" value="Ribonucleoside hydrolase-like"/>
    <property type="match status" value="1"/>
</dbReference>
<evidence type="ECO:0000313" key="5">
    <source>
        <dbReference type="EMBL" id="KAK8065824.1"/>
    </source>
</evidence>
<proteinExistence type="inferred from homology"/>
<dbReference type="InterPro" id="IPR001910">
    <property type="entry name" value="Inosine/uridine_hydrolase_dom"/>
</dbReference>
<comment type="caution">
    <text evidence="5">The sequence shown here is derived from an EMBL/GenBank/DDBJ whole genome shotgun (WGS) entry which is preliminary data.</text>
</comment>
<name>A0ABR1V6Z6_9PEZI</name>
<dbReference type="Pfam" id="PF01156">
    <property type="entry name" value="IU_nuc_hydro"/>
    <property type="match status" value="1"/>
</dbReference>
<dbReference type="PANTHER" id="PTHR46190">
    <property type="entry name" value="SI:CH211-201H21.5-RELATED"/>
    <property type="match status" value="1"/>
</dbReference>
<evidence type="ECO:0000259" key="4">
    <source>
        <dbReference type="Pfam" id="PF01156"/>
    </source>
</evidence>
<dbReference type="InterPro" id="IPR052775">
    <property type="entry name" value="IUN_hydrolase"/>
</dbReference>
<gene>
    <name evidence="5" type="ORF">PG997_012571</name>
</gene>
<feature type="signal peptide" evidence="3">
    <location>
        <begin position="1"/>
        <end position="22"/>
    </location>
</feature>
<feature type="chain" id="PRO_5046270610" description="Inosine/uridine-preferring nucleoside hydrolase domain-containing protein" evidence="3">
    <location>
        <begin position="23"/>
        <end position="411"/>
    </location>
</feature>
<dbReference type="GeneID" id="92049945"/>
<dbReference type="Proteomes" id="UP001433268">
    <property type="component" value="Unassembled WGS sequence"/>
</dbReference>
<dbReference type="InterPro" id="IPR036452">
    <property type="entry name" value="Ribo_hydro-like"/>
</dbReference>
<dbReference type="EMBL" id="JAQQWN010000009">
    <property type="protein sequence ID" value="KAK8065824.1"/>
    <property type="molecule type" value="Genomic_DNA"/>
</dbReference>
<evidence type="ECO:0000256" key="2">
    <source>
        <dbReference type="SAM" id="MobiDB-lite"/>
    </source>
</evidence>
<evidence type="ECO:0000256" key="3">
    <source>
        <dbReference type="SAM" id="SignalP"/>
    </source>
</evidence>
<protein>
    <recommendedName>
        <fullName evidence="4">Inosine/uridine-preferring nucleoside hydrolase domain-containing protein</fullName>
    </recommendedName>
</protein>
<reference evidence="5 6" key="1">
    <citation type="submission" date="2023-01" db="EMBL/GenBank/DDBJ databases">
        <title>Analysis of 21 Apiospora genomes using comparative genomics revels a genus with tremendous synthesis potential of carbohydrate active enzymes and secondary metabolites.</title>
        <authorList>
            <person name="Sorensen T."/>
        </authorList>
    </citation>
    <scope>NUCLEOTIDE SEQUENCE [LARGE SCALE GENOMIC DNA]</scope>
    <source>
        <strain evidence="5 6">CBS 114990</strain>
    </source>
</reference>
<organism evidence="5 6">
    <name type="scientific">Apiospora hydei</name>
    <dbReference type="NCBI Taxonomy" id="1337664"/>
    <lineage>
        <taxon>Eukaryota</taxon>
        <taxon>Fungi</taxon>
        <taxon>Dikarya</taxon>
        <taxon>Ascomycota</taxon>
        <taxon>Pezizomycotina</taxon>
        <taxon>Sordariomycetes</taxon>
        <taxon>Xylariomycetidae</taxon>
        <taxon>Amphisphaeriales</taxon>
        <taxon>Apiosporaceae</taxon>
        <taxon>Apiospora</taxon>
    </lineage>
</organism>
<feature type="region of interest" description="Disordered" evidence="2">
    <location>
        <begin position="25"/>
        <end position="56"/>
    </location>
</feature>
<dbReference type="PANTHER" id="PTHR46190:SF1">
    <property type="entry name" value="SI:CH211-201H21.5"/>
    <property type="match status" value="1"/>
</dbReference>
<dbReference type="RefSeq" id="XP_066662577.1">
    <property type="nucleotide sequence ID" value="XM_066816885.1"/>
</dbReference>
<keyword evidence="3" id="KW-0732">Signal</keyword>
<dbReference type="SUPFAM" id="SSF53590">
    <property type="entry name" value="Nucleoside hydrolase"/>
    <property type="match status" value="1"/>
</dbReference>
<comment type="similarity">
    <text evidence="1">Belongs to the IUNH family.</text>
</comment>
<evidence type="ECO:0000256" key="1">
    <source>
        <dbReference type="ARBA" id="ARBA00009176"/>
    </source>
</evidence>
<evidence type="ECO:0000313" key="6">
    <source>
        <dbReference type="Proteomes" id="UP001433268"/>
    </source>
</evidence>
<keyword evidence="6" id="KW-1185">Reference proteome</keyword>